<dbReference type="GO" id="GO:0046872">
    <property type="term" value="F:metal ion binding"/>
    <property type="evidence" value="ECO:0007669"/>
    <property type="project" value="UniProtKB-KW"/>
</dbReference>
<dbReference type="PANTHER" id="PTHR11085:SF10">
    <property type="entry name" value="NAD-DEPENDENT PROTEIN DEACYLASE SIRTUIN-5, MITOCHONDRIAL-RELATED"/>
    <property type="match status" value="1"/>
</dbReference>
<protein>
    <submittedName>
        <fullName evidence="6">DHS-like NAD/FAD-binding domain-containing protein</fullName>
    </submittedName>
</protein>
<keyword evidence="7" id="KW-1185">Reference proteome</keyword>
<dbReference type="InterPro" id="IPR026591">
    <property type="entry name" value="Sirtuin_cat_small_dom_sf"/>
</dbReference>
<dbReference type="SUPFAM" id="SSF52467">
    <property type="entry name" value="DHS-like NAD/FAD-binding domain"/>
    <property type="match status" value="1"/>
</dbReference>
<feature type="binding site" evidence="4">
    <location>
        <position position="181"/>
    </location>
    <ligand>
        <name>Zn(2+)</name>
        <dbReference type="ChEBI" id="CHEBI:29105"/>
    </ligand>
</feature>
<dbReference type="InterPro" id="IPR050134">
    <property type="entry name" value="NAD-dep_sirtuin_deacylases"/>
</dbReference>
<evidence type="ECO:0000256" key="1">
    <source>
        <dbReference type="ARBA" id="ARBA00006924"/>
    </source>
</evidence>
<proteinExistence type="inferred from homology"/>
<comment type="similarity">
    <text evidence="1">Belongs to the sirtuin family. Class I subfamily.</text>
</comment>
<sequence length="284" mass="30807">MPTTNPLNQNPPYSPYSTFADSLQASSRVLCLIGAGLSAPSGLATWRGTNGLWNNHSTKSLASPRTFREDPVTVWTFYRERLLEALAARPNAAHYALAALAGWHGGWVTVSQNVDGLLEQTEHPKERLLGIHGSLRVVRCTETACDYTTTIDKPEDLPSLLSLSNTTALSRPVTVSDLPHCPKCASLLRPGVVWFGERLAAGAPDSIDDWVAEEPIDLVIAAGTSLNVFPAAEWVHTARACGAALAIFDTEREHGLVEELEEGDWFFEGDIAVILPGIVDLLRQ</sequence>
<dbReference type="InterPro" id="IPR026590">
    <property type="entry name" value="Ssirtuin_cat_dom"/>
</dbReference>
<dbReference type="Proteomes" id="UP000800035">
    <property type="component" value="Unassembled WGS sequence"/>
</dbReference>
<dbReference type="GO" id="GO:0070403">
    <property type="term" value="F:NAD+ binding"/>
    <property type="evidence" value="ECO:0007669"/>
    <property type="project" value="InterPro"/>
</dbReference>
<evidence type="ECO:0000313" key="6">
    <source>
        <dbReference type="EMBL" id="KAF1961552.1"/>
    </source>
</evidence>
<keyword evidence="3" id="KW-0520">NAD</keyword>
<keyword evidence="2" id="KW-0808">Transferase</keyword>
<reference evidence="6" key="1">
    <citation type="journal article" date="2020" name="Stud. Mycol.">
        <title>101 Dothideomycetes genomes: a test case for predicting lifestyles and emergence of pathogens.</title>
        <authorList>
            <person name="Haridas S."/>
            <person name="Albert R."/>
            <person name="Binder M."/>
            <person name="Bloem J."/>
            <person name="Labutti K."/>
            <person name="Salamov A."/>
            <person name="Andreopoulos B."/>
            <person name="Baker S."/>
            <person name="Barry K."/>
            <person name="Bills G."/>
            <person name="Bluhm B."/>
            <person name="Cannon C."/>
            <person name="Castanera R."/>
            <person name="Culley D."/>
            <person name="Daum C."/>
            <person name="Ezra D."/>
            <person name="Gonzalez J."/>
            <person name="Henrissat B."/>
            <person name="Kuo A."/>
            <person name="Liang C."/>
            <person name="Lipzen A."/>
            <person name="Lutzoni F."/>
            <person name="Magnuson J."/>
            <person name="Mondo S."/>
            <person name="Nolan M."/>
            <person name="Ohm R."/>
            <person name="Pangilinan J."/>
            <person name="Park H.-J."/>
            <person name="Ramirez L."/>
            <person name="Alfaro M."/>
            <person name="Sun H."/>
            <person name="Tritt A."/>
            <person name="Yoshinaga Y."/>
            <person name="Zwiers L.-H."/>
            <person name="Turgeon B."/>
            <person name="Goodwin S."/>
            <person name="Spatafora J."/>
            <person name="Crous P."/>
            <person name="Grigoriev I."/>
        </authorList>
    </citation>
    <scope>NUCLEOTIDE SEQUENCE</scope>
    <source>
        <strain evidence="6">CBS 675.92</strain>
    </source>
</reference>
<keyword evidence="4" id="KW-0862">Zinc</keyword>
<dbReference type="PROSITE" id="PS50305">
    <property type="entry name" value="SIRTUIN"/>
    <property type="match status" value="1"/>
</dbReference>
<feature type="binding site" evidence="4">
    <location>
        <position position="184"/>
    </location>
    <ligand>
        <name>Zn(2+)</name>
        <dbReference type="ChEBI" id="CHEBI:29105"/>
    </ligand>
</feature>
<dbReference type="InterPro" id="IPR029035">
    <property type="entry name" value="DHS-like_NAD/FAD-binding_dom"/>
</dbReference>
<name>A0A6A5UCS5_9PLEO</name>
<keyword evidence="4" id="KW-0479">Metal-binding</keyword>
<dbReference type="InterPro" id="IPR003000">
    <property type="entry name" value="Sirtuin"/>
</dbReference>
<dbReference type="Gene3D" id="3.30.1600.10">
    <property type="entry name" value="SIR2/SIRT2 'Small Domain"/>
    <property type="match status" value="1"/>
</dbReference>
<accession>A0A6A5UCS5</accession>
<dbReference type="GO" id="GO:0005634">
    <property type="term" value="C:nucleus"/>
    <property type="evidence" value="ECO:0007669"/>
    <property type="project" value="TreeGrafter"/>
</dbReference>
<evidence type="ECO:0000256" key="3">
    <source>
        <dbReference type="ARBA" id="ARBA00023027"/>
    </source>
</evidence>
<feature type="domain" description="Deacetylase sirtuin-type" evidence="5">
    <location>
        <begin position="12"/>
        <end position="284"/>
    </location>
</feature>
<evidence type="ECO:0000259" key="5">
    <source>
        <dbReference type="PROSITE" id="PS50305"/>
    </source>
</evidence>
<dbReference type="GO" id="GO:0017136">
    <property type="term" value="F:histone deacetylase activity, NAD-dependent"/>
    <property type="evidence" value="ECO:0007669"/>
    <property type="project" value="TreeGrafter"/>
</dbReference>
<dbReference type="OrthoDB" id="424302at2759"/>
<organism evidence="6 7">
    <name type="scientific">Byssothecium circinans</name>
    <dbReference type="NCBI Taxonomy" id="147558"/>
    <lineage>
        <taxon>Eukaryota</taxon>
        <taxon>Fungi</taxon>
        <taxon>Dikarya</taxon>
        <taxon>Ascomycota</taxon>
        <taxon>Pezizomycotina</taxon>
        <taxon>Dothideomycetes</taxon>
        <taxon>Pleosporomycetidae</taxon>
        <taxon>Pleosporales</taxon>
        <taxon>Massarineae</taxon>
        <taxon>Massarinaceae</taxon>
        <taxon>Byssothecium</taxon>
    </lineage>
</organism>
<feature type="binding site" evidence="4">
    <location>
        <position position="140"/>
    </location>
    <ligand>
        <name>Zn(2+)</name>
        <dbReference type="ChEBI" id="CHEBI:29105"/>
    </ligand>
</feature>
<evidence type="ECO:0000256" key="4">
    <source>
        <dbReference type="PROSITE-ProRule" id="PRU00236"/>
    </source>
</evidence>
<dbReference type="Gene3D" id="3.40.50.1220">
    <property type="entry name" value="TPP-binding domain"/>
    <property type="match status" value="1"/>
</dbReference>
<gene>
    <name evidence="6" type="ORF">CC80DRAFT_488795</name>
</gene>
<dbReference type="EMBL" id="ML976981">
    <property type="protein sequence ID" value="KAF1961552.1"/>
    <property type="molecule type" value="Genomic_DNA"/>
</dbReference>
<feature type="active site" description="Proton acceptor" evidence="4">
    <location>
        <position position="132"/>
    </location>
</feature>
<dbReference type="AlphaFoldDB" id="A0A6A5UCS5"/>
<feature type="binding site" evidence="4">
    <location>
        <position position="145"/>
    </location>
    <ligand>
        <name>Zn(2+)</name>
        <dbReference type="ChEBI" id="CHEBI:29105"/>
    </ligand>
</feature>
<evidence type="ECO:0000256" key="2">
    <source>
        <dbReference type="ARBA" id="ARBA00022679"/>
    </source>
</evidence>
<dbReference type="PANTHER" id="PTHR11085">
    <property type="entry name" value="NAD-DEPENDENT PROTEIN DEACYLASE SIRTUIN-5, MITOCHONDRIAL-RELATED"/>
    <property type="match status" value="1"/>
</dbReference>
<evidence type="ECO:0000313" key="7">
    <source>
        <dbReference type="Proteomes" id="UP000800035"/>
    </source>
</evidence>
<dbReference type="Pfam" id="PF02146">
    <property type="entry name" value="SIR2"/>
    <property type="match status" value="1"/>
</dbReference>